<keyword evidence="1" id="KW-0863">Zinc-finger</keyword>
<keyword evidence="1" id="KW-0862">Zinc</keyword>
<keyword evidence="4" id="KW-1185">Reference proteome</keyword>
<protein>
    <recommendedName>
        <fullName evidence="2">FPG-type domain-containing protein</fullName>
    </recommendedName>
</protein>
<keyword evidence="1" id="KW-0479">Metal-binding</keyword>
<reference evidence="3" key="1">
    <citation type="journal article" date="2023" name="G3 (Bethesda)">
        <title>A reference genome for the long-term kleptoplast-retaining sea slug Elysia crispata morphotype clarki.</title>
        <authorList>
            <person name="Eastman K.E."/>
            <person name="Pendleton A.L."/>
            <person name="Shaikh M.A."/>
            <person name="Suttiyut T."/>
            <person name="Ogas R."/>
            <person name="Tomko P."/>
            <person name="Gavelis G."/>
            <person name="Widhalm J.R."/>
            <person name="Wisecaver J.H."/>
        </authorList>
    </citation>
    <scope>NUCLEOTIDE SEQUENCE</scope>
    <source>
        <strain evidence="3">ECLA1</strain>
    </source>
</reference>
<accession>A0AAE0YJ38</accession>
<name>A0AAE0YJ38_9GAST</name>
<evidence type="ECO:0000313" key="4">
    <source>
        <dbReference type="Proteomes" id="UP001283361"/>
    </source>
</evidence>
<feature type="domain" description="FPG-type" evidence="2">
    <location>
        <begin position="38"/>
        <end position="75"/>
    </location>
</feature>
<organism evidence="3 4">
    <name type="scientific">Elysia crispata</name>
    <name type="common">lettuce slug</name>
    <dbReference type="NCBI Taxonomy" id="231223"/>
    <lineage>
        <taxon>Eukaryota</taxon>
        <taxon>Metazoa</taxon>
        <taxon>Spiralia</taxon>
        <taxon>Lophotrochozoa</taxon>
        <taxon>Mollusca</taxon>
        <taxon>Gastropoda</taxon>
        <taxon>Heterobranchia</taxon>
        <taxon>Euthyneura</taxon>
        <taxon>Panpulmonata</taxon>
        <taxon>Sacoglossa</taxon>
        <taxon>Placobranchoidea</taxon>
        <taxon>Plakobranchidae</taxon>
        <taxon>Elysia</taxon>
    </lineage>
</organism>
<evidence type="ECO:0000313" key="3">
    <source>
        <dbReference type="EMBL" id="KAK3747163.1"/>
    </source>
</evidence>
<dbReference type="GO" id="GO:0003906">
    <property type="term" value="F:DNA-(apurinic or apyrimidinic site) endonuclease activity"/>
    <property type="evidence" value="ECO:0007669"/>
    <property type="project" value="InterPro"/>
</dbReference>
<dbReference type="AlphaFoldDB" id="A0AAE0YJ38"/>
<dbReference type="GO" id="GO:0006284">
    <property type="term" value="P:base-excision repair"/>
    <property type="evidence" value="ECO:0007669"/>
    <property type="project" value="InterPro"/>
</dbReference>
<gene>
    <name evidence="3" type="ORF">RRG08_035709</name>
</gene>
<dbReference type="EMBL" id="JAWDGP010006106">
    <property type="protein sequence ID" value="KAK3747163.1"/>
    <property type="molecule type" value="Genomic_DNA"/>
</dbReference>
<dbReference type="GO" id="GO:0016799">
    <property type="term" value="F:hydrolase activity, hydrolyzing N-glycosyl compounds"/>
    <property type="evidence" value="ECO:0007669"/>
    <property type="project" value="InterPro"/>
</dbReference>
<evidence type="ECO:0000256" key="1">
    <source>
        <dbReference type="PROSITE-ProRule" id="PRU00391"/>
    </source>
</evidence>
<dbReference type="GO" id="GO:0008270">
    <property type="term" value="F:zinc ion binding"/>
    <property type="evidence" value="ECO:0007669"/>
    <property type="project" value="UniProtKB-KW"/>
</dbReference>
<proteinExistence type="predicted"/>
<dbReference type="PROSITE" id="PS51066">
    <property type="entry name" value="ZF_FPG_2"/>
    <property type="match status" value="1"/>
</dbReference>
<comment type="caution">
    <text evidence="3">The sequence shown here is derived from an EMBL/GenBank/DDBJ whole genome shotgun (WGS) entry which is preliminary data.</text>
</comment>
<dbReference type="Proteomes" id="UP001283361">
    <property type="component" value="Unassembled WGS sequence"/>
</dbReference>
<evidence type="ECO:0000259" key="2">
    <source>
        <dbReference type="PROSITE" id="PS51066"/>
    </source>
</evidence>
<dbReference type="InterPro" id="IPR000214">
    <property type="entry name" value="Znf_DNA_glyclase/AP_lyase"/>
</dbReference>
<sequence>MDRDKYLIEVVEALCEGHERVPTPQPVEQLPAQHCLVLLEGKKEKDCYVCSNRSKDKKSSRGRSRSRYWCPACQVGCHQKCAPQLEHVTNQGLILDGHVCSLHCHICAQSDAFMKRRRPTAMNTGDKSI</sequence>